<reference evidence="1" key="1">
    <citation type="submission" date="2021-06" db="EMBL/GenBank/DDBJ databases">
        <authorList>
            <person name="Kallberg Y."/>
            <person name="Tangrot J."/>
            <person name="Rosling A."/>
        </authorList>
    </citation>
    <scope>NUCLEOTIDE SEQUENCE</scope>
    <source>
        <strain evidence="1">MT106</strain>
    </source>
</reference>
<gene>
    <name evidence="1" type="ORF">AGERDE_LOCUS11685</name>
</gene>
<comment type="caution">
    <text evidence="1">The sequence shown here is derived from an EMBL/GenBank/DDBJ whole genome shotgun (WGS) entry which is preliminary data.</text>
</comment>
<organism evidence="1 2">
    <name type="scientific">Ambispora gerdemannii</name>
    <dbReference type="NCBI Taxonomy" id="144530"/>
    <lineage>
        <taxon>Eukaryota</taxon>
        <taxon>Fungi</taxon>
        <taxon>Fungi incertae sedis</taxon>
        <taxon>Mucoromycota</taxon>
        <taxon>Glomeromycotina</taxon>
        <taxon>Glomeromycetes</taxon>
        <taxon>Archaeosporales</taxon>
        <taxon>Ambisporaceae</taxon>
        <taxon>Ambispora</taxon>
    </lineage>
</organism>
<evidence type="ECO:0000313" key="1">
    <source>
        <dbReference type="EMBL" id="CAG8658086.1"/>
    </source>
</evidence>
<feature type="non-terminal residue" evidence="1">
    <location>
        <position position="1"/>
    </location>
</feature>
<name>A0A9N9DZ80_9GLOM</name>
<accession>A0A9N9DZ80</accession>
<dbReference type="AlphaFoldDB" id="A0A9N9DZ80"/>
<evidence type="ECO:0000313" key="2">
    <source>
        <dbReference type="Proteomes" id="UP000789831"/>
    </source>
</evidence>
<dbReference type="Proteomes" id="UP000789831">
    <property type="component" value="Unassembled WGS sequence"/>
</dbReference>
<dbReference type="EMBL" id="CAJVPL010005431">
    <property type="protein sequence ID" value="CAG8658086.1"/>
    <property type="molecule type" value="Genomic_DNA"/>
</dbReference>
<proteinExistence type="predicted"/>
<protein>
    <submittedName>
        <fullName evidence="1">9787_t:CDS:1</fullName>
    </submittedName>
</protein>
<keyword evidence="2" id="KW-1185">Reference proteome</keyword>
<sequence length="61" mass="6834">KAREAIIERAKIFQAKGEDVPEDDLYLDTILSLSGTMVLAWSLRIDKSAKPKRTVLSMSLN</sequence>